<accession>A0ABY3VMP4</accession>
<feature type="signal peptide" evidence="1">
    <location>
        <begin position="1"/>
        <end position="23"/>
    </location>
</feature>
<dbReference type="Proteomes" id="UP001055336">
    <property type="component" value="Chromosome"/>
</dbReference>
<evidence type="ECO:0000256" key="1">
    <source>
        <dbReference type="SAM" id="SignalP"/>
    </source>
</evidence>
<name>A0ABY3VMP4_9MYCO</name>
<evidence type="ECO:0008006" key="4">
    <source>
        <dbReference type="Google" id="ProtNLM"/>
    </source>
</evidence>
<proteinExistence type="predicted"/>
<dbReference type="RefSeq" id="WP_240262204.1">
    <property type="nucleotide sequence ID" value="NZ_CP092488.2"/>
</dbReference>
<dbReference type="EMBL" id="CP092488">
    <property type="protein sequence ID" value="UMB70477.1"/>
    <property type="molecule type" value="Genomic_DNA"/>
</dbReference>
<protein>
    <recommendedName>
        <fullName evidence="4">Secreted protein</fullName>
    </recommendedName>
</protein>
<gene>
    <name evidence="2" type="ORF">MKK62_03895</name>
</gene>
<sequence length="143" mass="15516">MKSLALSGALVAASVTLSPVAHAHMPYGNYRVESPRDPGHSWIWALRPCEPGHPDDCLRDQAQPRPNGQATPWYSEAHLANGTYTMTVDVPDGVRCLVYFLPSHDVYTWDAVSLSGSVTSTYDKSCGNGPGGTASWPFNLVRE</sequence>
<evidence type="ECO:0000313" key="2">
    <source>
        <dbReference type="EMBL" id="UMB70477.1"/>
    </source>
</evidence>
<keyword evidence="1" id="KW-0732">Signal</keyword>
<organism evidence="2 3">
    <name type="scientific">Mycobacterium paraterrae</name>
    <dbReference type="NCBI Taxonomy" id="577492"/>
    <lineage>
        <taxon>Bacteria</taxon>
        <taxon>Bacillati</taxon>
        <taxon>Actinomycetota</taxon>
        <taxon>Actinomycetes</taxon>
        <taxon>Mycobacteriales</taxon>
        <taxon>Mycobacteriaceae</taxon>
        <taxon>Mycobacterium</taxon>
    </lineage>
</organism>
<feature type="chain" id="PRO_5046839634" description="Secreted protein" evidence="1">
    <location>
        <begin position="24"/>
        <end position="143"/>
    </location>
</feature>
<keyword evidence="3" id="KW-1185">Reference proteome</keyword>
<evidence type="ECO:0000313" key="3">
    <source>
        <dbReference type="Proteomes" id="UP001055336"/>
    </source>
</evidence>
<reference evidence="2" key="1">
    <citation type="submission" date="2022-08" db="EMBL/GenBank/DDBJ databases">
        <title>Whole genome sequencing of non-tuberculosis mycobacteria type-strains.</title>
        <authorList>
            <person name="Igarashi Y."/>
            <person name="Osugi A."/>
            <person name="Mitarai S."/>
        </authorList>
    </citation>
    <scope>NUCLEOTIDE SEQUENCE</scope>
    <source>
        <strain evidence="2">DSM 45127</strain>
    </source>
</reference>